<keyword evidence="3" id="KW-1185">Reference proteome</keyword>
<protein>
    <submittedName>
        <fullName evidence="2">DUF2759 family protein</fullName>
    </submittedName>
</protein>
<accession>A0ABW0LVJ2</accession>
<dbReference type="EMBL" id="JBHSMH010000041">
    <property type="protein sequence ID" value="MFC5469779.1"/>
    <property type="molecule type" value="Genomic_DNA"/>
</dbReference>
<dbReference type="Proteomes" id="UP001596105">
    <property type="component" value="Unassembled WGS sequence"/>
</dbReference>
<feature type="transmembrane region" description="Helical" evidence="1">
    <location>
        <begin position="46"/>
        <end position="67"/>
    </location>
</feature>
<evidence type="ECO:0000313" key="3">
    <source>
        <dbReference type="Proteomes" id="UP001596105"/>
    </source>
</evidence>
<dbReference type="Pfam" id="PF10958">
    <property type="entry name" value="DUF2759"/>
    <property type="match status" value="1"/>
</dbReference>
<sequence length="72" mass="8144">MNFLAENATEAVESTYSHFDIFMIVFTILIAIGLVRLLMQRPRKNVLAIGFATVSLLVFLVADYKMVSGWVF</sequence>
<evidence type="ECO:0000256" key="1">
    <source>
        <dbReference type="SAM" id="Phobius"/>
    </source>
</evidence>
<reference evidence="3" key="1">
    <citation type="journal article" date="2019" name="Int. J. Syst. Evol. Microbiol.">
        <title>The Global Catalogue of Microorganisms (GCM) 10K type strain sequencing project: providing services to taxonomists for standard genome sequencing and annotation.</title>
        <authorList>
            <consortium name="The Broad Institute Genomics Platform"/>
            <consortium name="The Broad Institute Genome Sequencing Center for Infectious Disease"/>
            <person name="Wu L."/>
            <person name="Ma J."/>
        </authorList>
    </citation>
    <scope>NUCLEOTIDE SEQUENCE [LARGE SCALE GENOMIC DNA]</scope>
    <source>
        <strain evidence="3">CCUG 57113</strain>
    </source>
</reference>
<organism evidence="2 3">
    <name type="scientific">Cohnella suwonensis</name>
    <dbReference type="NCBI Taxonomy" id="696072"/>
    <lineage>
        <taxon>Bacteria</taxon>
        <taxon>Bacillati</taxon>
        <taxon>Bacillota</taxon>
        <taxon>Bacilli</taxon>
        <taxon>Bacillales</taxon>
        <taxon>Paenibacillaceae</taxon>
        <taxon>Cohnella</taxon>
    </lineage>
</organism>
<keyword evidence="1" id="KW-0472">Membrane</keyword>
<evidence type="ECO:0000313" key="2">
    <source>
        <dbReference type="EMBL" id="MFC5469779.1"/>
    </source>
</evidence>
<keyword evidence="1" id="KW-1133">Transmembrane helix</keyword>
<comment type="caution">
    <text evidence="2">The sequence shown here is derived from an EMBL/GenBank/DDBJ whole genome shotgun (WGS) entry which is preliminary data.</text>
</comment>
<gene>
    <name evidence="2" type="ORF">ACFPPD_13680</name>
</gene>
<keyword evidence="1" id="KW-0812">Transmembrane</keyword>
<dbReference type="RefSeq" id="WP_209745542.1">
    <property type="nucleotide sequence ID" value="NZ_JBHSMH010000041.1"/>
</dbReference>
<feature type="transmembrane region" description="Helical" evidence="1">
    <location>
        <begin position="21"/>
        <end position="39"/>
    </location>
</feature>
<name>A0ABW0LVJ2_9BACL</name>
<dbReference type="InterPro" id="IPR024490">
    <property type="entry name" value="DUF2759"/>
</dbReference>
<proteinExistence type="predicted"/>